<dbReference type="Gene3D" id="4.10.375.10">
    <property type="entry name" value="Lipoxygenase-1, Domain 2"/>
    <property type="match status" value="1"/>
</dbReference>
<feature type="region of interest" description="Disordered" evidence="15">
    <location>
        <begin position="302"/>
        <end position="321"/>
    </location>
</feature>
<dbReference type="AlphaFoldDB" id="A0A0D6QT47"/>
<proteinExistence type="inferred from homology"/>
<evidence type="ECO:0000256" key="10">
    <source>
        <dbReference type="ARBA" id="ARBA00023098"/>
    </source>
</evidence>
<dbReference type="InterPro" id="IPR036226">
    <property type="entry name" value="LipOase_C_sf"/>
</dbReference>
<feature type="domain" description="PLAT" evidence="16">
    <location>
        <begin position="112"/>
        <end position="234"/>
    </location>
</feature>
<dbReference type="EC" id="1.13.11.-" evidence="14"/>
<comment type="caution">
    <text evidence="12">Lacks conserved residue(s) required for the propagation of feature annotation.</text>
</comment>
<evidence type="ECO:0000259" key="16">
    <source>
        <dbReference type="PROSITE" id="PS50095"/>
    </source>
</evidence>
<evidence type="ECO:0000256" key="5">
    <source>
        <dbReference type="ARBA" id="ARBA00022767"/>
    </source>
</evidence>
<evidence type="ECO:0000256" key="4">
    <source>
        <dbReference type="ARBA" id="ARBA00022723"/>
    </source>
</evidence>
<dbReference type="PROSITE" id="PS00081">
    <property type="entry name" value="LIPOXYGENASE_2"/>
    <property type="match status" value="1"/>
</dbReference>
<evidence type="ECO:0000256" key="7">
    <source>
        <dbReference type="ARBA" id="ARBA00022964"/>
    </source>
</evidence>
<dbReference type="SUPFAM" id="SSF49723">
    <property type="entry name" value="Lipase/lipooxygenase domain (PLAT/LH2 domain)"/>
    <property type="match status" value="1"/>
</dbReference>
<dbReference type="InterPro" id="IPR020833">
    <property type="entry name" value="LipOase_Fe_BS"/>
</dbReference>
<dbReference type="PROSITE" id="PS51393">
    <property type="entry name" value="LIPOXYGENASE_3"/>
    <property type="match status" value="1"/>
</dbReference>
<evidence type="ECO:0000313" key="18">
    <source>
        <dbReference type="EMBL" id="JAG93621.1"/>
    </source>
</evidence>
<dbReference type="InterPro" id="IPR036392">
    <property type="entry name" value="PLAT/LH2_dom_sf"/>
</dbReference>
<evidence type="ECO:0000256" key="6">
    <source>
        <dbReference type="ARBA" id="ARBA00022832"/>
    </source>
</evidence>
<comment type="pathway">
    <text evidence="14">Lipid metabolism; oxylipin biosynthesis.</text>
</comment>
<comment type="cofactor">
    <cofactor evidence="1 13">
        <name>Fe cation</name>
        <dbReference type="ChEBI" id="CHEBI:24875"/>
    </cofactor>
</comment>
<evidence type="ECO:0000256" key="14">
    <source>
        <dbReference type="RuleBase" id="RU003975"/>
    </source>
</evidence>
<feature type="domain" description="Lipoxygenase" evidence="17">
    <location>
        <begin position="237"/>
        <end position="941"/>
    </location>
</feature>
<keyword evidence="10" id="KW-0443">Lipid metabolism</keyword>
<dbReference type="GO" id="GO:0016702">
    <property type="term" value="F:oxidoreductase activity, acting on single donors with incorporation of molecular oxygen, incorporation of two atoms of oxygen"/>
    <property type="evidence" value="ECO:0007669"/>
    <property type="project" value="InterPro"/>
</dbReference>
<dbReference type="InterPro" id="IPR027433">
    <property type="entry name" value="Lipoxygenase_dom_3"/>
</dbReference>
<evidence type="ECO:0000256" key="9">
    <source>
        <dbReference type="ARBA" id="ARBA00023004"/>
    </source>
</evidence>
<dbReference type="GO" id="GO:0031408">
    <property type="term" value="P:oxylipin biosynthetic process"/>
    <property type="evidence" value="ECO:0007669"/>
    <property type="project" value="UniProtKB-UniRule"/>
</dbReference>
<sequence>MDAMGVLNNTNLLHRRSGQVSSRRFLVSNPAAWCFWGERPNPAAHFPLHLLKNKSSMISWKGQGQSSLQKSRNFAFKIVIPHPETSTREEAPDDYYINGEVVLQKVSLLNLTDYSATLLDEASELMRNRVYLQLVSSDQIDPETGSGKTTSEPTYLQWNPWDGPVAGDTHYRVKFKWDASLGFPGAFLIKNMHAREFFLKGVTLFIPGQGKVGFHCNSWVSPSRVDQNDRVFFSNKSFLPEQTPVGLRRLRELDLVEKRGDGTGERKVPDRIYDYDVYNDIGEPDKDPELRREVLGGSKDFPYPRRCRTGRPPTKTSPEFESRVSFPDVNFIPPDERFPHTDYSDFGAHIITAFANMIIPTLATLFDYAYQSFQEIDELYIKGFVSPLNSRKRLHAHKSPLQIIQGIVDAAEDNPVIHFLRPQIMQANEYAWRADEEFARQTLAGVNPIVIECLQKFPPSSSLDEKMYGPQESAITAQHIEKNLEGLSVDQAVTTQRLFIVDYYDAFMPYIERVNKLSDDVKMYASRALLFLTSEGILIPVAIELCLPPTDGKEAVRKVFTPGSDETEEQALWQLAKAHAKVNDAGFHQLVSHWLRSHCITEPIIIATHRQLSTMHPLFKLLHPHFLDTMDINQAARQSLINAGGVIEQGFTPGKYSSEISSKAYKNWKFNEQGLPNDLLKRGMAVPDPKAPHGLRLVIEDYPYAVDGLEIWFALKQWVSDYLSLYYKDFESIKRDKELQAWWVEIVNVGHGDLKDDPTRWYNMDSLDDLVEIVTTIIWTTSAHHAAVNFGQYSYGGYMPNMPTMSRRFIPEKGTPEYEELLRNPDRYYLETVSTPTQATLIVAVLEILSKHSNNEVYLGQVQGSTMDAADDSRVEEAFENFAAKMVKIEKDILERNNKFEVYKNRHGPAKIPYTLLYPNTSDLSKEGGLTGKGVPNSISI</sequence>
<dbReference type="Gene3D" id="4.10.372.10">
    <property type="entry name" value="Lipoxygenase-1, Domain 3"/>
    <property type="match status" value="1"/>
</dbReference>
<dbReference type="Gene3D" id="2.60.60.20">
    <property type="entry name" value="PLAT/LH2 domain"/>
    <property type="match status" value="1"/>
</dbReference>
<dbReference type="PROSITE" id="PS00711">
    <property type="entry name" value="LIPOXYGENASE_1"/>
    <property type="match status" value="1"/>
</dbReference>
<dbReference type="Gene3D" id="3.10.450.60">
    <property type="match status" value="1"/>
</dbReference>
<dbReference type="GO" id="GO:0006633">
    <property type="term" value="P:fatty acid biosynthetic process"/>
    <property type="evidence" value="ECO:0007669"/>
    <property type="project" value="UniProtKB-KW"/>
</dbReference>
<dbReference type="UniPathway" id="UPA00382"/>
<dbReference type="PANTHER" id="PTHR11771">
    <property type="entry name" value="LIPOXYGENASE"/>
    <property type="match status" value="1"/>
</dbReference>
<keyword evidence="3 14" id="KW-0444">Lipid biosynthesis</keyword>
<dbReference type="SMART" id="SM00308">
    <property type="entry name" value="LH2"/>
    <property type="match status" value="1"/>
</dbReference>
<dbReference type="InterPro" id="IPR000907">
    <property type="entry name" value="LipOase"/>
</dbReference>
<dbReference type="InterPro" id="IPR001024">
    <property type="entry name" value="PLAT/LH2_dom"/>
</dbReference>
<dbReference type="InterPro" id="IPR001246">
    <property type="entry name" value="LipOase_plant"/>
</dbReference>
<dbReference type="Pfam" id="PF01477">
    <property type="entry name" value="PLAT"/>
    <property type="match status" value="1"/>
</dbReference>
<dbReference type="InterPro" id="IPR013819">
    <property type="entry name" value="LipOase_C"/>
</dbReference>
<evidence type="ECO:0000256" key="15">
    <source>
        <dbReference type="SAM" id="MobiDB-lite"/>
    </source>
</evidence>
<keyword evidence="9 13" id="KW-0408">Iron</keyword>
<keyword evidence="8 13" id="KW-0560">Oxidoreductase</keyword>
<evidence type="ECO:0000256" key="13">
    <source>
        <dbReference type="RuleBase" id="RU003974"/>
    </source>
</evidence>
<dbReference type="EMBL" id="GCKF01046136">
    <property type="protein sequence ID" value="JAG93621.1"/>
    <property type="molecule type" value="Transcribed_RNA"/>
</dbReference>
<dbReference type="PRINTS" id="PR00468">
    <property type="entry name" value="PLTLPOXGNASE"/>
</dbReference>
<evidence type="ECO:0000256" key="12">
    <source>
        <dbReference type="PROSITE-ProRule" id="PRU00152"/>
    </source>
</evidence>
<dbReference type="SUPFAM" id="SSF48484">
    <property type="entry name" value="Lipoxigenase"/>
    <property type="match status" value="1"/>
</dbReference>
<evidence type="ECO:0000259" key="17">
    <source>
        <dbReference type="PROSITE" id="PS51393"/>
    </source>
</evidence>
<protein>
    <recommendedName>
        <fullName evidence="14">Lipoxygenase</fullName>
        <ecNumber evidence="14">1.13.11.-</ecNumber>
    </recommendedName>
</protein>
<keyword evidence="7 13" id="KW-0223">Dioxygenase</keyword>
<keyword evidence="11 14" id="KW-0275">Fatty acid biosynthesis</keyword>
<keyword evidence="6" id="KW-0276">Fatty acid metabolism</keyword>
<reference evidence="18" key="1">
    <citation type="submission" date="2015-03" db="EMBL/GenBank/DDBJ databases">
        <title>A transcriptome of Araucaria cunninghamii, an australian fine timber species.</title>
        <authorList>
            <person name="Jing Yi C.J.Y."/>
            <person name="Yin San L.Y.S."/>
            <person name="Abdul Karim S.S."/>
            <person name="Wan Azmi N.N."/>
            <person name="Hercus R.R."/>
            <person name="Croft L.L."/>
        </authorList>
    </citation>
    <scope>NUCLEOTIDE SEQUENCE</scope>
    <source>
        <strain evidence="18">MI0301</strain>
        <tissue evidence="18">Leaf</tissue>
    </source>
</reference>
<dbReference type="InterPro" id="IPR020834">
    <property type="entry name" value="LipOase_CS"/>
</dbReference>
<dbReference type="GO" id="GO:0034440">
    <property type="term" value="P:lipid oxidation"/>
    <property type="evidence" value="ECO:0007669"/>
    <property type="project" value="InterPro"/>
</dbReference>
<evidence type="ECO:0000256" key="8">
    <source>
        <dbReference type="ARBA" id="ARBA00023002"/>
    </source>
</evidence>
<dbReference type="FunFam" id="1.20.245.10:FF:000002">
    <property type="entry name" value="Lipoxygenase"/>
    <property type="match status" value="1"/>
</dbReference>
<evidence type="ECO:0000256" key="1">
    <source>
        <dbReference type="ARBA" id="ARBA00001962"/>
    </source>
</evidence>
<accession>A0A0D6QT47</accession>
<comment type="similarity">
    <text evidence="2 13">Belongs to the lipoxygenase family.</text>
</comment>
<dbReference type="PRINTS" id="PR00087">
    <property type="entry name" value="LIPOXYGENASE"/>
</dbReference>
<dbReference type="Pfam" id="PF00305">
    <property type="entry name" value="Lipoxygenase"/>
    <property type="match status" value="1"/>
</dbReference>
<name>A0A0D6QT47_ARACU</name>
<organism evidence="18">
    <name type="scientific">Araucaria cunninghamii</name>
    <name type="common">Hoop pine</name>
    <name type="synonym">Moreton Bay pine</name>
    <dbReference type="NCBI Taxonomy" id="56994"/>
    <lineage>
        <taxon>Eukaryota</taxon>
        <taxon>Viridiplantae</taxon>
        <taxon>Streptophyta</taxon>
        <taxon>Embryophyta</taxon>
        <taxon>Tracheophyta</taxon>
        <taxon>Spermatophyta</taxon>
        <taxon>Pinopsida</taxon>
        <taxon>Pinidae</taxon>
        <taxon>Conifers II</taxon>
        <taxon>Araucariales</taxon>
        <taxon>Araucariaceae</taxon>
        <taxon>Araucaria</taxon>
    </lineage>
</organism>
<keyword evidence="4 13" id="KW-0479">Metal-binding</keyword>
<dbReference type="GO" id="GO:0046872">
    <property type="term" value="F:metal ion binding"/>
    <property type="evidence" value="ECO:0007669"/>
    <property type="project" value="UniProtKB-UniRule"/>
</dbReference>
<dbReference type="Gene3D" id="1.20.245.10">
    <property type="entry name" value="Lipoxygenase-1, Domain 5"/>
    <property type="match status" value="1"/>
</dbReference>
<evidence type="ECO:0000256" key="11">
    <source>
        <dbReference type="ARBA" id="ARBA00023160"/>
    </source>
</evidence>
<comment type="function">
    <text evidence="14">Plant lipoxygenase may be involved in a number of diverse aspects of plant physiology including growth and development, pest resistance, and senescence or responses to wounding.</text>
</comment>
<evidence type="ECO:0000256" key="3">
    <source>
        <dbReference type="ARBA" id="ARBA00022516"/>
    </source>
</evidence>
<dbReference type="PROSITE" id="PS50095">
    <property type="entry name" value="PLAT"/>
    <property type="match status" value="1"/>
</dbReference>
<evidence type="ECO:0000256" key="2">
    <source>
        <dbReference type="ARBA" id="ARBA00009419"/>
    </source>
</evidence>
<keyword evidence="5 14" id="KW-0925">Oxylipin biosynthesis</keyword>